<name>A0A166FTD7_9AGAM</name>
<proteinExistence type="predicted"/>
<sequence length="64" mass="7080">MIQISKSGFFRNGTKSKSIFDCERLVPVVTVAQKILHTTFEPSGGSSVLTDFRAAHLENGHQFL</sequence>
<keyword evidence="2" id="KW-1185">Reference proteome</keyword>
<dbReference type="AlphaFoldDB" id="A0A166FTD7"/>
<evidence type="ECO:0000313" key="1">
    <source>
        <dbReference type="EMBL" id="KZT40979.1"/>
    </source>
</evidence>
<evidence type="ECO:0000313" key="2">
    <source>
        <dbReference type="Proteomes" id="UP000076798"/>
    </source>
</evidence>
<protein>
    <submittedName>
        <fullName evidence="1">Uncharacterized protein</fullName>
    </submittedName>
</protein>
<dbReference type="EMBL" id="KV428026">
    <property type="protein sequence ID" value="KZT40979.1"/>
    <property type="molecule type" value="Genomic_DNA"/>
</dbReference>
<gene>
    <name evidence="1" type="ORF">SISSUDRAFT_1043505</name>
</gene>
<accession>A0A166FTD7</accession>
<dbReference type="Proteomes" id="UP000076798">
    <property type="component" value="Unassembled WGS sequence"/>
</dbReference>
<organism evidence="1 2">
    <name type="scientific">Sistotremastrum suecicum HHB10207 ss-3</name>
    <dbReference type="NCBI Taxonomy" id="1314776"/>
    <lineage>
        <taxon>Eukaryota</taxon>
        <taxon>Fungi</taxon>
        <taxon>Dikarya</taxon>
        <taxon>Basidiomycota</taxon>
        <taxon>Agaricomycotina</taxon>
        <taxon>Agaricomycetes</taxon>
        <taxon>Sistotremastrales</taxon>
        <taxon>Sistotremastraceae</taxon>
        <taxon>Sistotremastrum</taxon>
    </lineage>
</organism>
<reference evidence="1 2" key="1">
    <citation type="journal article" date="2016" name="Mol. Biol. Evol.">
        <title>Comparative Genomics of Early-Diverging Mushroom-Forming Fungi Provides Insights into the Origins of Lignocellulose Decay Capabilities.</title>
        <authorList>
            <person name="Nagy L.G."/>
            <person name="Riley R."/>
            <person name="Tritt A."/>
            <person name="Adam C."/>
            <person name="Daum C."/>
            <person name="Floudas D."/>
            <person name="Sun H."/>
            <person name="Yadav J.S."/>
            <person name="Pangilinan J."/>
            <person name="Larsson K.H."/>
            <person name="Matsuura K."/>
            <person name="Barry K."/>
            <person name="Labutti K."/>
            <person name="Kuo R."/>
            <person name="Ohm R.A."/>
            <person name="Bhattacharya S.S."/>
            <person name="Shirouzu T."/>
            <person name="Yoshinaga Y."/>
            <person name="Martin F.M."/>
            <person name="Grigoriev I.V."/>
            <person name="Hibbett D.S."/>
        </authorList>
    </citation>
    <scope>NUCLEOTIDE SEQUENCE [LARGE SCALE GENOMIC DNA]</scope>
    <source>
        <strain evidence="1 2">HHB10207 ss-3</strain>
    </source>
</reference>